<dbReference type="Pfam" id="PF00646">
    <property type="entry name" value="F-box"/>
    <property type="match status" value="1"/>
</dbReference>
<proteinExistence type="predicted"/>
<dbReference type="SUPFAM" id="SSF81383">
    <property type="entry name" value="F-box domain"/>
    <property type="match status" value="1"/>
</dbReference>
<dbReference type="CDD" id="cd09917">
    <property type="entry name" value="F-box_SF"/>
    <property type="match status" value="1"/>
</dbReference>
<feature type="domain" description="F-box" evidence="1">
    <location>
        <begin position="10"/>
        <end position="42"/>
    </location>
</feature>
<evidence type="ECO:0000313" key="3">
    <source>
        <dbReference type="Proteomes" id="UP000663827"/>
    </source>
</evidence>
<protein>
    <recommendedName>
        <fullName evidence="1">F-box domain-containing protein</fullName>
    </recommendedName>
</protein>
<gene>
    <name evidence="2" type="ORF">RDB_LOCUS58488</name>
</gene>
<dbReference type="InterPro" id="IPR001810">
    <property type="entry name" value="F-box_dom"/>
</dbReference>
<dbReference type="InterPro" id="IPR036047">
    <property type="entry name" value="F-box-like_dom_sf"/>
</dbReference>
<accession>A0A8H3DZW5</accession>
<dbReference type="Proteomes" id="UP000663827">
    <property type="component" value="Unassembled WGS sequence"/>
</dbReference>
<evidence type="ECO:0000259" key="1">
    <source>
        <dbReference type="Pfam" id="PF00646"/>
    </source>
</evidence>
<comment type="caution">
    <text evidence="2">The sequence shown here is derived from an EMBL/GenBank/DDBJ whole genome shotgun (WGS) entry which is preliminary data.</text>
</comment>
<name>A0A8H3DZW5_9AGAM</name>
<dbReference type="EMBL" id="CAJNJQ010001168">
    <property type="protein sequence ID" value="CAE7124388.1"/>
    <property type="molecule type" value="Genomic_DNA"/>
</dbReference>
<organism evidence="2 3">
    <name type="scientific">Rhizoctonia solani</name>
    <dbReference type="NCBI Taxonomy" id="456999"/>
    <lineage>
        <taxon>Eukaryota</taxon>
        <taxon>Fungi</taxon>
        <taxon>Dikarya</taxon>
        <taxon>Basidiomycota</taxon>
        <taxon>Agaricomycotina</taxon>
        <taxon>Agaricomycetes</taxon>
        <taxon>Cantharellales</taxon>
        <taxon>Ceratobasidiaceae</taxon>
        <taxon>Rhizoctonia</taxon>
    </lineage>
</organism>
<sequence>MENTSLINVFPQEILVRTLHYCDYVTIIRFSLTCKKAQRVVSCSVSLQLHIELEINGLEIADGSSGGNPNYSLALKELRDHQDAWYNLRLGPMVQQSVGASDIDVPDWDLRNGTYHGEFRASEPDDDDDFHVDHTQIAVLGSSTIPPPINFEKEFSSCVVDPKQDLAVLVEDEQEVSEPARFHFRSVTTGKPHPLAEHPVLTVTFDDTFLQENNLLGESVSANPEIVGNYFMARMYWPESECKVSETLLWDWKTGVLLTRIYSENTTDRCTFIDKEHLLVCSALPKNDQRSARIALFIYRVLGSTMDDQVPPNADFRPSSYPKHSPILAFELPELHPSWTITKELFILHSDPLPGDVVYSKSATFLCSRVTTLTLGFRIWYNPDQRPYMFGSSRAQTDFRVFVHTHNLFTYLSRCLSGGTTIVPWSEWGTAATRWFIEDSAIERLMFEIYRSQYPRSTMIRSMYGTQLLSIVDFNAPLVKRHAYTSTLTSRTKRRSINRAERDAILQGMGLIAGRPFQPRISSGKLPIPTVGQALNHQVFTETVGSEMKTIIREGFKNPVESCLPYRAVTKVQRMPAHGHWRIHGEYLVGVPGQDWLERDNPPLSLYKLELPS</sequence>
<evidence type="ECO:0000313" key="2">
    <source>
        <dbReference type="EMBL" id="CAE7124388.1"/>
    </source>
</evidence>
<dbReference type="AlphaFoldDB" id="A0A8H3DZW5"/>
<reference evidence="2" key="1">
    <citation type="submission" date="2021-01" db="EMBL/GenBank/DDBJ databases">
        <authorList>
            <person name="Kaushik A."/>
        </authorList>
    </citation>
    <scope>NUCLEOTIDE SEQUENCE</scope>
    <source>
        <strain evidence="2">AG5</strain>
    </source>
</reference>